<evidence type="ECO:0000313" key="1">
    <source>
        <dbReference type="EMBL" id="KII84692.1"/>
    </source>
</evidence>
<dbReference type="Proteomes" id="UP000053263">
    <property type="component" value="Unassembled WGS sequence"/>
</dbReference>
<dbReference type="EMBL" id="KN832570">
    <property type="protein sequence ID" value="KII84692.1"/>
    <property type="molecule type" value="Genomic_DNA"/>
</dbReference>
<dbReference type="AlphaFoldDB" id="A0A0C9SRI4"/>
<reference evidence="1 2" key="1">
    <citation type="submission" date="2014-06" db="EMBL/GenBank/DDBJ databases">
        <title>Evolutionary Origins and Diversification of the Mycorrhizal Mutualists.</title>
        <authorList>
            <consortium name="DOE Joint Genome Institute"/>
            <consortium name="Mycorrhizal Genomics Consortium"/>
            <person name="Kohler A."/>
            <person name="Kuo A."/>
            <person name="Nagy L.G."/>
            <person name="Floudas D."/>
            <person name="Copeland A."/>
            <person name="Barry K.W."/>
            <person name="Cichocki N."/>
            <person name="Veneault-Fourrey C."/>
            <person name="LaButti K."/>
            <person name="Lindquist E.A."/>
            <person name="Lipzen A."/>
            <person name="Lundell T."/>
            <person name="Morin E."/>
            <person name="Murat C."/>
            <person name="Riley R."/>
            <person name="Ohm R."/>
            <person name="Sun H."/>
            <person name="Tunlid A."/>
            <person name="Henrissat B."/>
            <person name="Grigoriev I.V."/>
            <person name="Hibbett D.S."/>
            <person name="Martin F."/>
        </authorList>
    </citation>
    <scope>NUCLEOTIDE SEQUENCE [LARGE SCALE GENOMIC DNA]</scope>
    <source>
        <strain evidence="1 2">FD-325 SS-3</strain>
    </source>
</reference>
<organism evidence="1 2">
    <name type="scientific">Plicaturopsis crispa FD-325 SS-3</name>
    <dbReference type="NCBI Taxonomy" id="944288"/>
    <lineage>
        <taxon>Eukaryota</taxon>
        <taxon>Fungi</taxon>
        <taxon>Dikarya</taxon>
        <taxon>Basidiomycota</taxon>
        <taxon>Agaricomycotina</taxon>
        <taxon>Agaricomycetes</taxon>
        <taxon>Agaricomycetidae</taxon>
        <taxon>Amylocorticiales</taxon>
        <taxon>Amylocorticiaceae</taxon>
        <taxon>Plicatura</taxon>
        <taxon>Plicaturopsis crispa</taxon>
    </lineage>
</organism>
<accession>A0A0C9SRI4</accession>
<keyword evidence="2" id="KW-1185">Reference proteome</keyword>
<dbReference type="HOGENOM" id="CLU_2504004_0_0_1"/>
<gene>
    <name evidence="1" type="ORF">PLICRDRAFT_79497</name>
</gene>
<dbReference type="OrthoDB" id="3248529at2759"/>
<proteinExistence type="predicted"/>
<evidence type="ECO:0000313" key="2">
    <source>
        <dbReference type="Proteomes" id="UP000053263"/>
    </source>
</evidence>
<feature type="non-terminal residue" evidence="1">
    <location>
        <position position="86"/>
    </location>
</feature>
<sequence length="86" mass="9368">MFTAAPYAANLTTALKAVGLDTFERVYTPVLWQAWERGLDAAGCLEEFSDVPIGICDGFRIGATSKIFKTYTPPNHKSSAEHSNTV</sequence>
<protein>
    <submittedName>
        <fullName evidence="1">Uncharacterized protein</fullName>
    </submittedName>
</protein>
<name>A0A0C9SRI4_PLICR</name>